<gene>
    <name evidence="1" type="ORF">N7493_009297</name>
</gene>
<accession>A0AAD6HG92</accession>
<organism evidence="1 2">
    <name type="scientific">Penicillium malachiteum</name>
    <dbReference type="NCBI Taxonomy" id="1324776"/>
    <lineage>
        <taxon>Eukaryota</taxon>
        <taxon>Fungi</taxon>
        <taxon>Dikarya</taxon>
        <taxon>Ascomycota</taxon>
        <taxon>Pezizomycotina</taxon>
        <taxon>Eurotiomycetes</taxon>
        <taxon>Eurotiomycetidae</taxon>
        <taxon>Eurotiales</taxon>
        <taxon>Aspergillaceae</taxon>
        <taxon>Penicillium</taxon>
    </lineage>
</organism>
<sequence>MAVGAVEEKGGGGGGACSDWLLIRMPNEFPLRQSLVFCQAGEPYGTQSGLSTLEKAVWRPTTIHARKPLQSQMSSITTIGGDPIGSLIQRKYGILVVEEQWRFEIENKVGWKEFRVPARDWRMNMDGEEL</sequence>
<proteinExistence type="predicted"/>
<dbReference type="AlphaFoldDB" id="A0AAD6HG92"/>
<dbReference type="EMBL" id="JAQJAN010000013">
    <property type="protein sequence ID" value="KAJ5712829.1"/>
    <property type="molecule type" value="Genomic_DNA"/>
</dbReference>
<reference evidence="1" key="2">
    <citation type="submission" date="2023-01" db="EMBL/GenBank/DDBJ databases">
        <authorList>
            <person name="Petersen C."/>
        </authorList>
    </citation>
    <scope>NUCLEOTIDE SEQUENCE</scope>
    <source>
        <strain evidence="1">IBT 17514</strain>
    </source>
</reference>
<reference evidence="1" key="1">
    <citation type="journal article" date="2023" name="IMA Fungus">
        <title>Comparative genomic study of the Penicillium genus elucidates a diverse pangenome and 15 lateral gene transfer events.</title>
        <authorList>
            <person name="Petersen C."/>
            <person name="Sorensen T."/>
            <person name="Nielsen M.R."/>
            <person name="Sondergaard T.E."/>
            <person name="Sorensen J.L."/>
            <person name="Fitzpatrick D.A."/>
            <person name="Frisvad J.C."/>
            <person name="Nielsen K.L."/>
        </authorList>
    </citation>
    <scope>NUCLEOTIDE SEQUENCE</scope>
    <source>
        <strain evidence="1">IBT 17514</strain>
    </source>
</reference>
<evidence type="ECO:0000313" key="2">
    <source>
        <dbReference type="Proteomes" id="UP001215712"/>
    </source>
</evidence>
<keyword evidence="2" id="KW-1185">Reference proteome</keyword>
<evidence type="ECO:0000313" key="1">
    <source>
        <dbReference type="EMBL" id="KAJ5712829.1"/>
    </source>
</evidence>
<protein>
    <submittedName>
        <fullName evidence="1">Uncharacterized protein</fullName>
    </submittedName>
</protein>
<name>A0AAD6HG92_9EURO</name>
<dbReference type="Proteomes" id="UP001215712">
    <property type="component" value="Unassembled WGS sequence"/>
</dbReference>
<comment type="caution">
    <text evidence="1">The sequence shown here is derived from an EMBL/GenBank/DDBJ whole genome shotgun (WGS) entry which is preliminary data.</text>
</comment>